<dbReference type="EMBL" id="LVEN01000005">
    <property type="protein sequence ID" value="OCB77080.1"/>
    <property type="molecule type" value="Genomic_DNA"/>
</dbReference>
<comment type="caution">
    <text evidence="1">The sequence shown here is derived from an EMBL/GenBank/DDBJ whole genome shotgun (WGS) entry which is preliminary data.</text>
</comment>
<dbReference type="Proteomes" id="UP000093343">
    <property type="component" value="Unassembled WGS sequence"/>
</dbReference>
<keyword evidence="2" id="KW-1185">Reference proteome</keyword>
<accession>A0ABX2XMW8</accession>
<evidence type="ECO:0000313" key="2">
    <source>
        <dbReference type="Proteomes" id="UP000093343"/>
    </source>
</evidence>
<name>A0ABX2XMW8_9FLAO</name>
<organism evidence="1 2">
    <name type="scientific">Flavobacterium piscis</name>
    <dbReference type="NCBI Taxonomy" id="1114874"/>
    <lineage>
        <taxon>Bacteria</taxon>
        <taxon>Pseudomonadati</taxon>
        <taxon>Bacteroidota</taxon>
        <taxon>Flavobacteriia</taxon>
        <taxon>Flavobacteriales</taxon>
        <taxon>Flavobacteriaceae</taxon>
        <taxon>Flavobacterium</taxon>
    </lineage>
</organism>
<proteinExistence type="predicted"/>
<dbReference type="RefSeq" id="WP_065448208.1">
    <property type="nucleotide sequence ID" value="NZ_LVEN01000005.1"/>
</dbReference>
<protein>
    <submittedName>
        <fullName evidence="1">Uncharacterized protein</fullName>
    </submittedName>
</protein>
<evidence type="ECO:0000313" key="1">
    <source>
        <dbReference type="EMBL" id="OCB77080.1"/>
    </source>
</evidence>
<reference evidence="2" key="1">
    <citation type="submission" date="2016-03" db="EMBL/GenBank/DDBJ databases">
        <title>Draft genome sequence of Paenibacillus glacialis DSM 22343.</title>
        <authorList>
            <person name="Shin S.-K."/>
            <person name="Yi H."/>
        </authorList>
    </citation>
    <scope>NUCLEOTIDE SEQUENCE [LARGE SCALE GENOMIC DNA]</scope>
    <source>
        <strain evidence="2">CCUG 60099</strain>
    </source>
</reference>
<gene>
    <name evidence="1" type="ORF">FLP_03820</name>
</gene>
<sequence>MGVYKLNEHRSFLLGIWSEFDKEEDYPLTRAGTEYGYEILKGWEFLELLAMILNGIFMIAGE</sequence>